<reference evidence="8" key="2">
    <citation type="submission" date="2022-10" db="EMBL/GenBank/DDBJ databases">
        <authorList>
            <consortium name="ENA_rothamsted_submissions"/>
            <consortium name="culmorum"/>
            <person name="King R."/>
        </authorList>
    </citation>
    <scope>NUCLEOTIDE SEQUENCE</scope>
</reference>
<keyword evidence="3" id="KW-0805">Transcription regulation</keyword>
<evidence type="ECO:0000256" key="1">
    <source>
        <dbReference type="ARBA" id="ARBA00011764"/>
    </source>
</evidence>
<evidence type="ECO:0000256" key="6">
    <source>
        <dbReference type="SAM" id="MobiDB-lite"/>
    </source>
</evidence>
<feature type="domain" description="Myb/SANT-like DNA-binding" evidence="7">
    <location>
        <begin position="2"/>
        <end position="76"/>
    </location>
</feature>
<dbReference type="OrthoDB" id="8053018at2759"/>
<comment type="subunit">
    <text evidence="1">Self-associates forming complexes of several hundred monomers.</text>
</comment>
<dbReference type="Proteomes" id="UP001153714">
    <property type="component" value="Chromosome 16"/>
</dbReference>
<dbReference type="GO" id="GO:0005634">
    <property type="term" value="C:nucleus"/>
    <property type="evidence" value="ECO:0007669"/>
    <property type="project" value="TreeGrafter"/>
</dbReference>
<dbReference type="EMBL" id="OU893347">
    <property type="protein sequence ID" value="CAG9786538.1"/>
    <property type="molecule type" value="Genomic_DNA"/>
</dbReference>
<evidence type="ECO:0000256" key="3">
    <source>
        <dbReference type="ARBA" id="ARBA00023015"/>
    </source>
</evidence>
<evidence type="ECO:0000256" key="4">
    <source>
        <dbReference type="ARBA" id="ARBA00023163"/>
    </source>
</evidence>
<keyword evidence="9" id="KW-1185">Reference proteome</keyword>
<name>A0A9N9QZW7_9NEOP</name>
<dbReference type="InterPro" id="IPR028002">
    <property type="entry name" value="Myb_DNA-bind_5"/>
</dbReference>
<keyword evidence="4" id="KW-0804">Transcription</keyword>
<feature type="compositionally biased region" description="Pro residues" evidence="6">
    <location>
        <begin position="135"/>
        <end position="156"/>
    </location>
</feature>
<comment type="function">
    <text evidence="5">Involved in transvection phenomena (= synapsis-dependent gene expression), where the synaptic pairing of chromosomes carrying genes with which zeste interacts influences the expression of these genes. Zeste binds to DNA and stimulates transcription from a nearby promoter.</text>
</comment>
<sequence>MKTSATQFEMIVSFMETHGDINKPTKTAQGRMKAIKEWENLTNFLNSDATGETKTTEKWKKVWSDLKNNIKKKAAKIHKAAYGTGGGPALQIRLTELEERVLNIIGPQSATGLPVVEAGLPIVYWMRPGSSHQPHIPPPVTPPPLLPIPLSPPVPTPQTQNLPNTTAQDQPAPRGQTPRRRRISPMRRRDATRRRIAGPQSHLEQVSQQFMQSDEMWRNFLIKKHEDELQLEREKLHVQQLEIQSQQRWQDVAFHAIDILDKFINQKK</sequence>
<organism evidence="8 9">
    <name type="scientific">Diatraea saccharalis</name>
    <name type="common">sugarcane borer</name>
    <dbReference type="NCBI Taxonomy" id="40085"/>
    <lineage>
        <taxon>Eukaryota</taxon>
        <taxon>Metazoa</taxon>
        <taxon>Ecdysozoa</taxon>
        <taxon>Arthropoda</taxon>
        <taxon>Hexapoda</taxon>
        <taxon>Insecta</taxon>
        <taxon>Pterygota</taxon>
        <taxon>Neoptera</taxon>
        <taxon>Endopterygota</taxon>
        <taxon>Lepidoptera</taxon>
        <taxon>Glossata</taxon>
        <taxon>Ditrysia</taxon>
        <taxon>Pyraloidea</taxon>
        <taxon>Crambidae</taxon>
        <taxon>Crambinae</taxon>
        <taxon>Diatraea</taxon>
    </lineage>
</organism>
<feature type="region of interest" description="Disordered" evidence="6">
    <location>
        <begin position="131"/>
        <end position="203"/>
    </location>
</feature>
<feature type="compositionally biased region" description="Low complexity" evidence="6">
    <location>
        <begin position="157"/>
        <end position="166"/>
    </location>
</feature>
<evidence type="ECO:0000259" key="7">
    <source>
        <dbReference type="Pfam" id="PF13873"/>
    </source>
</evidence>
<evidence type="ECO:0000313" key="9">
    <source>
        <dbReference type="Proteomes" id="UP001153714"/>
    </source>
</evidence>
<feature type="compositionally biased region" description="Basic residues" evidence="6">
    <location>
        <begin position="177"/>
        <end position="196"/>
    </location>
</feature>
<dbReference type="PANTHER" id="PTHR23098:SF16">
    <property type="entry name" value="REGULATORY PROTEIN ZESTE"/>
    <property type="match status" value="1"/>
</dbReference>
<proteinExistence type="predicted"/>
<dbReference type="Pfam" id="PF13873">
    <property type="entry name" value="Myb_DNA-bind_5"/>
    <property type="match status" value="1"/>
</dbReference>
<accession>A0A9N9QZW7</accession>
<evidence type="ECO:0000256" key="5">
    <source>
        <dbReference type="ARBA" id="ARBA00025466"/>
    </source>
</evidence>
<reference evidence="8" key="1">
    <citation type="submission" date="2021-12" db="EMBL/GenBank/DDBJ databases">
        <authorList>
            <person name="King R."/>
        </authorList>
    </citation>
    <scope>NUCLEOTIDE SEQUENCE</scope>
</reference>
<dbReference type="AlphaFoldDB" id="A0A9N9QZW7"/>
<dbReference type="PANTHER" id="PTHR23098">
    <property type="entry name" value="AGAP001331-PA-RELATED"/>
    <property type="match status" value="1"/>
</dbReference>
<gene>
    <name evidence="8" type="ORF">DIATSA_LOCUS4479</name>
</gene>
<evidence type="ECO:0000313" key="8">
    <source>
        <dbReference type="EMBL" id="CAG9786538.1"/>
    </source>
</evidence>
<protein>
    <recommendedName>
        <fullName evidence="2">Regulatory protein zeste</fullName>
    </recommendedName>
</protein>
<evidence type="ECO:0000256" key="2">
    <source>
        <dbReference type="ARBA" id="ARBA00016807"/>
    </source>
</evidence>